<dbReference type="Pfam" id="PF00023">
    <property type="entry name" value="Ank"/>
    <property type="match status" value="1"/>
</dbReference>
<dbReference type="PANTHER" id="PTHR24121:SF32">
    <property type="entry name" value="DEATH DOMAIN-CONTAINING PROTEIN"/>
    <property type="match status" value="1"/>
</dbReference>
<dbReference type="PROSITE" id="PS50297">
    <property type="entry name" value="ANK_REP_REGION"/>
    <property type="match status" value="1"/>
</dbReference>
<dbReference type="PROSITE" id="PS50088">
    <property type="entry name" value="ANK_REPEAT"/>
    <property type="match status" value="1"/>
</dbReference>
<dbReference type="SUPFAM" id="SSF48403">
    <property type="entry name" value="Ankyrin repeat"/>
    <property type="match status" value="1"/>
</dbReference>
<gene>
    <name evidence="2" type="ORF">QTG54_010446</name>
</gene>
<feature type="repeat" description="ANK" evidence="1">
    <location>
        <begin position="98"/>
        <end position="132"/>
    </location>
</feature>
<dbReference type="InterPro" id="IPR002110">
    <property type="entry name" value="Ankyrin_rpt"/>
</dbReference>
<keyword evidence="3" id="KW-1185">Reference proteome</keyword>
<name>A0AAD8Y5Q6_9STRA</name>
<dbReference type="Gene3D" id="1.25.40.20">
    <property type="entry name" value="Ankyrin repeat-containing domain"/>
    <property type="match status" value="2"/>
</dbReference>
<proteinExistence type="predicted"/>
<evidence type="ECO:0000313" key="3">
    <source>
        <dbReference type="Proteomes" id="UP001224775"/>
    </source>
</evidence>
<reference evidence="2" key="1">
    <citation type="submission" date="2023-06" db="EMBL/GenBank/DDBJ databases">
        <title>Survivors Of The Sea: Transcriptome response of Skeletonema marinoi to long-term dormancy.</title>
        <authorList>
            <person name="Pinder M.I.M."/>
            <person name="Kourtchenko O."/>
            <person name="Robertson E.K."/>
            <person name="Larsson T."/>
            <person name="Maumus F."/>
            <person name="Osuna-Cruz C.M."/>
            <person name="Vancaester E."/>
            <person name="Stenow R."/>
            <person name="Vandepoele K."/>
            <person name="Ploug H."/>
            <person name="Bruchert V."/>
            <person name="Godhe A."/>
            <person name="Topel M."/>
        </authorList>
    </citation>
    <scope>NUCLEOTIDE SEQUENCE</scope>
    <source>
        <strain evidence="2">R05AC</strain>
    </source>
</reference>
<evidence type="ECO:0000313" key="2">
    <source>
        <dbReference type="EMBL" id="KAK1739130.1"/>
    </source>
</evidence>
<dbReference type="SMART" id="SM00248">
    <property type="entry name" value="ANK"/>
    <property type="match status" value="6"/>
</dbReference>
<comment type="caution">
    <text evidence="2">The sequence shown here is derived from an EMBL/GenBank/DDBJ whole genome shotgun (WGS) entry which is preliminary data.</text>
</comment>
<dbReference type="Proteomes" id="UP001224775">
    <property type="component" value="Unassembled WGS sequence"/>
</dbReference>
<organism evidence="2 3">
    <name type="scientific">Skeletonema marinoi</name>
    <dbReference type="NCBI Taxonomy" id="267567"/>
    <lineage>
        <taxon>Eukaryota</taxon>
        <taxon>Sar</taxon>
        <taxon>Stramenopiles</taxon>
        <taxon>Ochrophyta</taxon>
        <taxon>Bacillariophyta</taxon>
        <taxon>Coscinodiscophyceae</taxon>
        <taxon>Thalassiosirophycidae</taxon>
        <taxon>Thalassiosirales</taxon>
        <taxon>Skeletonemataceae</taxon>
        <taxon>Skeletonema</taxon>
        <taxon>Skeletonema marinoi-dohrnii complex</taxon>
    </lineage>
</organism>
<dbReference type="InterPro" id="IPR036770">
    <property type="entry name" value="Ankyrin_rpt-contain_sf"/>
</dbReference>
<dbReference type="AlphaFoldDB" id="A0AAD8Y5Q6"/>
<keyword evidence="1" id="KW-0040">ANK repeat</keyword>
<dbReference type="PANTHER" id="PTHR24121">
    <property type="entry name" value="NO MECHANORECEPTOR POTENTIAL C, ISOFORM D-RELATED"/>
    <property type="match status" value="1"/>
</dbReference>
<sequence length="524" mass="58359">MSCDNPTDAVLFQLARYYCDQDDSLSEEGLREKIKLLIRNGITTCNFRYHGFIRIAGDPPNFHSSILHAVCNNEKLTEGMVRDLLKYFPDAASNADHDGNTPLHHACRNKNVTLKIIQLLYDASPDSIRHESNYGHMPLHHLCQNSGATDDSVALEILAFLMEKGSEDFIAHADGQGYLPMRSERIVESADIGMMPFHLACQSGTLSTVEFLYDLYPEANSMPSVDGFPIQSVIEDPSSRSDPKGAAKIAAFLLAKDPSVALQKHNGKIPFITVCSQSYSHRDREIGVDIIKVLYDAYPEAIYQIQGDHVIADSEVRIFIHKQLIYGELAKDHERMSRTDACGRSPLNAALRNNAILGSIKLLAKASPSALQIPDNSGMLPLHVACEHEDSARVVQFLLGLDASTLHSVDKEGNTALHCACRSAKYDTISLLLGTFDAASVSKKNAREKLPIELLWESDAADRGSNEYMESIFCLLRAYPEMMTNFDINAAPQSIAKRSPRNEKKPFWKKLRLPFMKRMPFTKS</sequence>
<evidence type="ECO:0000256" key="1">
    <source>
        <dbReference type="PROSITE-ProRule" id="PRU00023"/>
    </source>
</evidence>
<dbReference type="Pfam" id="PF12796">
    <property type="entry name" value="Ank_2"/>
    <property type="match status" value="2"/>
</dbReference>
<protein>
    <submittedName>
        <fullName evidence="2">Ankyrin repeat domain-containing protein</fullName>
    </submittedName>
</protein>
<dbReference type="EMBL" id="JATAAI010000019">
    <property type="protein sequence ID" value="KAK1739130.1"/>
    <property type="molecule type" value="Genomic_DNA"/>
</dbReference>
<accession>A0AAD8Y5Q6</accession>